<dbReference type="OrthoDB" id="252349at2"/>
<feature type="compositionally biased region" description="Acidic residues" evidence="1">
    <location>
        <begin position="40"/>
        <end position="65"/>
    </location>
</feature>
<dbReference type="EMBL" id="NPMS01000015">
    <property type="protein sequence ID" value="OZU87087.1"/>
    <property type="molecule type" value="Genomic_DNA"/>
</dbReference>
<evidence type="ECO:0000313" key="5">
    <source>
        <dbReference type="Proteomes" id="UP000216498"/>
    </source>
</evidence>
<gene>
    <name evidence="4" type="ORF">CIL03_18495</name>
</gene>
<name>A0A265N5F2_9BACI</name>
<dbReference type="InterPro" id="IPR051532">
    <property type="entry name" value="Ester_Hydrolysis_Enzymes"/>
</dbReference>
<dbReference type="PANTHER" id="PTHR30383:SF27">
    <property type="entry name" value="SPORE GERMINATION LIPASE LIPC"/>
    <property type="match status" value="1"/>
</dbReference>
<sequence>MKKRVFITGGLILIIGIVLIVFFNQPKSNFENVTIPEDEITEPDEEENENVEEQEQNQEETEEASSSEQTENKQISQILLEAVQSTLDFFSNRETKVVAIGDSLTQGVGDSKEQGGYVGILDRSINKESELVEFDNFGIRGYRSDQLLEYLDDPEVVDSVNDSDIVLITIGANDIMQVFKSNFTNLKLEDFQHERVNYEVRLRQIFAKIKDINSNVDINLLGFYNPFDKYFEDIRELSIIVEEWNNTGKMVAEENNETFIPTADLFADPDEDVFAEDNFHPNDLGYQRMAKRVLEYLTNE</sequence>
<dbReference type="RefSeq" id="WP_094887368.1">
    <property type="nucleotide sequence ID" value="NZ_NPMS01000015.1"/>
</dbReference>
<feature type="domain" description="SGNH hydrolase-type esterase" evidence="3">
    <location>
        <begin position="99"/>
        <end position="288"/>
    </location>
</feature>
<organism evidence="4 5">
    <name type="scientific">Virgibacillus indicus</name>
    <dbReference type="NCBI Taxonomy" id="2024554"/>
    <lineage>
        <taxon>Bacteria</taxon>
        <taxon>Bacillati</taxon>
        <taxon>Bacillota</taxon>
        <taxon>Bacilli</taxon>
        <taxon>Bacillales</taxon>
        <taxon>Bacillaceae</taxon>
        <taxon>Virgibacillus</taxon>
    </lineage>
</organism>
<feature type="region of interest" description="Disordered" evidence="1">
    <location>
        <begin position="40"/>
        <end position="71"/>
    </location>
</feature>
<dbReference type="AlphaFoldDB" id="A0A265N5F2"/>
<dbReference type="Gene3D" id="3.40.50.1110">
    <property type="entry name" value="SGNH hydrolase"/>
    <property type="match status" value="1"/>
</dbReference>
<keyword evidence="2" id="KW-1133">Transmembrane helix</keyword>
<proteinExistence type="predicted"/>
<reference evidence="4 5" key="1">
    <citation type="submission" date="2017-08" db="EMBL/GenBank/DDBJ databases">
        <title>Virgibacillus indicus sp. nov. and Virgibacillus profoundi sp. nov, two moderately halophilic bacteria isolated from marine sediment by using the Microfluidic Streak Plate.</title>
        <authorList>
            <person name="Xu B."/>
            <person name="Hu B."/>
            <person name="Wang J."/>
            <person name="Zhu Y."/>
            <person name="Huang L."/>
            <person name="Du W."/>
            <person name="Huang Y."/>
        </authorList>
    </citation>
    <scope>NUCLEOTIDE SEQUENCE [LARGE SCALE GENOMIC DNA]</scope>
    <source>
        <strain evidence="4 5">IO3-P2-C2</strain>
    </source>
</reference>
<dbReference type="GO" id="GO:0004622">
    <property type="term" value="F:phosphatidylcholine lysophospholipase activity"/>
    <property type="evidence" value="ECO:0007669"/>
    <property type="project" value="TreeGrafter"/>
</dbReference>
<keyword evidence="2" id="KW-0812">Transmembrane</keyword>
<evidence type="ECO:0000256" key="2">
    <source>
        <dbReference type="SAM" id="Phobius"/>
    </source>
</evidence>
<protein>
    <recommendedName>
        <fullName evidence="3">SGNH hydrolase-type esterase domain-containing protein</fullName>
    </recommendedName>
</protein>
<evidence type="ECO:0000313" key="4">
    <source>
        <dbReference type="EMBL" id="OZU87087.1"/>
    </source>
</evidence>
<evidence type="ECO:0000256" key="1">
    <source>
        <dbReference type="SAM" id="MobiDB-lite"/>
    </source>
</evidence>
<dbReference type="Proteomes" id="UP000216498">
    <property type="component" value="Unassembled WGS sequence"/>
</dbReference>
<dbReference type="InterPro" id="IPR036514">
    <property type="entry name" value="SGNH_hydro_sf"/>
</dbReference>
<dbReference type="SUPFAM" id="SSF52266">
    <property type="entry name" value="SGNH hydrolase"/>
    <property type="match status" value="1"/>
</dbReference>
<dbReference type="InterPro" id="IPR013830">
    <property type="entry name" value="SGNH_hydro"/>
</dbReference>
<accession>A0A265N5F2</accession>
<keyword evidence="5" id="KW-1185">Reference proteome</keyword>
<keyword evidence="2" id="KW-0472">Membrane</keyword>
<evidence type="ECO:0000259" key="3">
    <source>
        <dbReference type="Pfam" id="PF13472"/>
    </source>
</evidence>
<dbReference type="PANTHER" id="PTHR30383">
    <property type="entry name" value="THIOESTERASE 1/PROTEASE 1/LYSOPHOSPHOLIPASE L1"/>
    <property type="match status" value="1"/>
</dbReference>
<comment type="caution">
    <text evidence="4">The sequence shown here is derived from an EMBL/GenBank/DDBJ whole genome shotgun (WGS) entry which is preliminary data.</text>
</comment>
<feature type="transmembrane region" description="Helical" evidence="2">
    <location>
        <begin position="5"/>
        <end position="23"/>
    </location>
</feature>
<dbReference type="Pfam" id="PF13472">
    <property type="entry name" value="Lipase_GDSL_2"/>
    <property type="match status" value="1"/>
</dbReference>